<dbReference type="EMBL" id="CP073347">
    <property type="protein sequence ID" value="UTW13766.1"/>
    <property type="molecule type" value="Genomic_DNA"/>
</dbReference>
<proteinExistence type="predicted"/>
<organism evidence="1 2">
    <name type="scientific">Marinobacterium rhizophilum</name>
    <dbReference type="NCBI Taxonomy" id="420402"/>
    <lineage>
        <taxon>Bacteria</taxon>
        <taxon>Pseudomonadati</taxon>
        <taxon>Pseudomonadota</taxon>
        <taxon>Gammaproteobacteria</taxon>
        <taxon>Oceanospirillales</taxon>
        <taxon>Oceanospirillaceae</taxon>
        <taxon>Marinobacterium</taxon>
    </lineage>
</organism>
<dbReference type="InterPro" id="IPR021363">
    <property type="entry name" value="DUF2835"/>
</dbReference>
<dbReference type="Pfam" id="PF11197">
    <property type="entry name" value="DUF2835"/>
    <property type="match status" value="1"/>
</dbReference>
<name>A0ABY5HPF9_9GAMM</name>
<accession>A0ABY5HPF9</accession>
<sequence length="74" mass="8508">MAQVEFELAISREDYLRHYQSQGRLQVTVTALDGRRVRFPAGILQPFVLHEGVYGRFVIQFDPQGRLCSIDRVG</sequence>
<reference evidence="1" key="1">
    <citation type="submission" date="2021-04" db="EMBL/GenBank/DDBJ databases">
        <title>Oceanospirillales bacteria with DddD are important DMSP degraders in coastal seawater.</title>
        <authorList>
            <person name="Liu J."/>
        </authorList>
    </citation>
    <scope>NUCLEOTIDE SEQUENCE</scope>
    <source>
        <strain evidence="1">D13-1</strain>
    </source>
</reference>
<protein>
    <submittedName>
        <fullName evidence="1">DUF2835 domain-containing protein</fullName>
    </submittedName>
</protein>
<dbReference type="Proteomes" id="UP001058461">
    <property type="component" value="Chromosome"/>
</dbReference>
<dbReference type="RefSeq" id="WP_255855955.1">
    <property type="nucleotide sequence ID" value="NZ_CP073347.1"/>
</dbReference>
<gene>
    <name evidence="1" type="ORF">KDW95_09040</name>
</gene>
<evidence type="ECO:0000313" key="2">
    <source>
        <dbReference type="Proteomes" id="UP001058461"/>
    </source>
</evidence>
<keyword evidence="2" id="KW-1185">Reference proteome</keyword>
<evidence type="ECO:0000313" key="1">
    <source>
        <dbReference type="EMBL" id="UTW13766.1"/>
    </source>
</evidence>